<evidence type="ECO:0000313" key="2">
    <source>
        <dbReference type="Proteomes" id="UP000231474"/>
    </source>
</evidence>
<evidence type="ECO:0000313" key="1">
    <source>
        <dbReference type="EMBL" id="PJE67255.1"/>
    </source>
</evidence>
<dbReference type="Proteomes" id="UP000231474">
    <property type="component" value="Unassembled WGS sequence"/>
</dbReference>
<sequence>MSKENEPKTKFETGQIVRGRRVVGVWLLTKDGLFIGSGDDMRKVEPEEKINFQSLKGFPINESRTPDDS</sequence>
<organism evidence="1 2">
    <name type="scientific">Candidatus Shapirobacteria bacterium CG10_big_fil_rev_8_21_14_0_10_40_9</name>
    <dbReference type="NCBI Taxonomy" id="1974888"/>
    <lineage>
        <taxon>Bacteria</taxon>
        <taxon>Candidatus Shapironibacteriota</taxon>
    </lineage>
</organism>
<name>A0A2M8L2U3_9BACT</name>
<proteinExistence type="predicted"/>
<protein>
    <submittedName>
        <fullName evidence="1">Uncharacterized protein</fullName>
    </submittedName>
</protein>
<accession>A0A2M8L2U3</accession>
<dbReference type="AlphaFoldDB" id="A0A2M8L2U3"/>
<comment type="caution">
    <text evidence="1">The sequence shown here is derived from an EMBL/GenBank/DDBJ whole genome shotgun (WGS) entry which is preliminary data.</text>
</comment>
<dbReference type="EMBL" id="PFEK01000066">
    <property type="protein sequence ID" value="PJE67255.1"/>
    <property type="molecule type" value="Genomic_DNA"/>
</dbReference>
<reference evidence="2" key="1">
    <citation type="submission" date="2017-09" db="EMBL/GenBank/DDBJ databases">
        <title>Depth-based differentiation of microbial function through sediment-hosted aquifers and enrichment of novel symbionts in the deep terrestrial subsurface.</title>
        <authorList>
            <person name="Probst A.J."/>
            <person name="Ladd B."/>
            <person name="Jarett J.K."/>
            <person name="Geller-Mcgrath D.E."/>
            <person name="Sieber C.M.K."/>
            <person name="Emerson J.B."/>
            <person name="Anantharaman K."/>
            <person name="Thomas B.C."/>
            <person name="Malmstrom R."/>
            <person name="Stieglmeier M."/>
            <person name="Klingl A."/>
            <person name="Woyke T."/>
            <person name="Ryan C.M."/>
            <person name="Banfield J.F."/>
        </authorList>
    </citation>
    <scope>NUCLEOTIDE SEQUENCE [LARGE SCALE GENOMIC DNA]</scope>
</reference>
<gene>
    <name evidence="1" type="ORF">COU95_03440</name>
</gene>